<feature type="transmembrane region" description="Helical" evidence="1">
    <location>
        <begin position="20"/>
        <end position="38"/>
    </location>
</feature>
<evidence type="ECO:0000256" key="1">
    <source>
        <dbReference type="SAM" id="Phobius"/>
    </source>
</evidence>
<gene>
    <name evidence="2" type="ORF">T11_9096</name>
</gene>
<accession>A0A0V1G859</accession>
<evidence type="ECO:0000313" key="3">
    <source>
        <dbReference type="Proteomes" id="UP000055024"/>
    </source>
</evidence>
<evidence type="ECO:0000313" key="2">
    <source>
        <dbReference type="EMBL" id="KRY94431.1"/>
    </source>
</evidence>
<dbReference type="EMBL" id="JYDP01005040">
    <property type="protein sequence ID" value="KRY94431.1"/>
    <property type="molecule type" value="Genomic_DNA"/>
</dbReference>
<sequence>LVGKLFGIIEQKSGRSRYQVAVMLAIVICTLLIVSPGAELLCNCICIGYPAMKTLIE</sequence>
<keyword evidence="1" id="KW-0472">Membrane</keyword>
<dbReference type="Proteomes" id="UP000055024">
    <property type="component" value="Unassembled WGS sequence"/>
</dbReference>
<feature type="non-terminal residue" evidence="2">
    <location>
        <position position="1"/>
    </location>
</feature>
<dbReference type="OrthoDB" id="10009287at2759"/>
<protein>
    <submittedName>
        <fullName evidence="2">Uncharacterized protein</fullName>
    </submittedName>
</protein>
<reference evidence="2 3" key="1">
    <citation type="submission" date="2015-01" db="EMBL/GenBank/DDBJ databases">
        <title>Evolution of Trichinella species and genotypes.</title>
        <authorList>
            <person name="Korhonen P.K."/>
            <person name="Edoardo P."/>
            <person name="Giuseppe L.R."/>
            <person name="Gasser R.B."/>
        </authorList>
    </citation>
    <scope>NUCLEOTIDE SEQUENCE [LARGE SCALE GENOMIC DNA]</scope>
    <source>
        <strain evidence="2">ISS1029</strain>
    </source>
</reference>
<keyword evidence="3" id="KW-1185">Reference proteome</keyword>
<feature type="non-terminal residue" evidence="2">
    <location>
        <position position="57"/>
    </location>
</feature>
<keyword evidence="1" id="KW-1133">Transmembrane helix</keyword>
<keyword evidence="1" id="KW-0812">Transmembrane</keyword>
<proteinExistence type="predicted"/>
<comment type="caution">
    <text evidence="2">The sequence shown here is derived from an EMBL/GenBank/DDBJ whole genome shotgun (WGS) entry which is preliminary data.</text>
</comment>
<name>A0A0V1G859_9BILA</name>
<organism evidence="2 3">
    <name type="scientific">Trichinella zimbabwensis</name>
    <dbReference type="NCBI Taxonomy" id="268475"/>
    <lineage>
        <taxon>Eukaryota</taxon>
        <taxon>Metazoa</taxon>
        <taxon>Ecdysozoa</taxon>
        <taxon>Nematoda</taxon>
        <taxon>Enoplea</taxon>
        <taxon>Dorylaimia</taxon>
        <taxon>Trichinellida</taxon>
        <taxon>Trichinellidae</taxon>
        <taxon>Trichinella</taxon>
    </lineage>
</organism>
<dbReference type="AlphaFoldDB" id="A0A0V1G859"/>